<sequence>MTDRLNPTPRSCDFLDLVGPATETPAPDATAPHVTDERRFLVWMVDDRDTVILRTASSLTNAVDVARAYCAAWGAQVRHIEDPRGEVVPRATWETLCSVTSPLPYVYTVELLSPRSTGREELVTALWTSTHLDEALRWRQLLPPDLRSRALVVSNNPDGHFPRSAPSPAGTSSR</sequence>
<evidence type="ECO:0000313" key="2">
    <source>
        <dbReference type="EMBL" id="MBY6365159.1"/>
    </source>
</evidence>
<feature type="region of interest" description="Disordered" evidence="1">
    <location>
        <begin position="153"/>
        <end position="174"/>
    </location>
</feature>
<evidence type="ECO:0000256" key="1">
    <source>
        <dbReference type="SAM" id="MobiDB-lite"/>
    </source>
</evidence>
<name>A0ABS7NYE9_9NOCA</name>
<accession>A0ABS7NYE9</accession>
<dbReference type="RefSeq" id="WP_222682404.1">
    <property type="nucleotide sequence ID" value="NZ_JABUBT010000002.1"/>
</dbReference>
<comment type="caution">
    <text evidence="2">The sequence shown here is derived from an EMBL/GenBank/DDBJ whole genome shotgun (WGS) entry which is preliminary data.</text>
</comment>
<organism evidence="2 3">
    <name type="scientific">Rhodococcoides corynebacterioides</name>
    <dbReference type="NCBI Taxonomy" id="53972"/>
    <lineage>
        <taxon>Bacteria</taxon>
        <taxon>Bacillati</taxon>
        <taxon>Actinomycetota</taxon>
        <taxon>Actinomycetes</taxon>
        <taxon>Mycobacteriales</taxon>
        <taxon>Nocardiaceae</taxon>
        <taxon>Rhodococcoides</taxon>
    </lineage>
</organism>
<keyword evidence="3" id="KW-1185">Reference proteome</keyword>
<proteinExistence type="predicted"/>
<gene>
    <name evidence="2" type="ORF">HQ603_00165</name>
</gene>
<dbReference type="Proteomes" id="UP000825228">
    <property type="component" value="Unassembled WGS sequence"/>
</dbReference>
<dbReference type="EMBL" id="JABUBU010000001">
    <property type="protein sequence ID" value="MBY6365159.1"/>
    <property type="molecule type" value="Genomic_DNA"/>
</dbReference>
<reference evidence="2 3" key="1">
    <citation type="submission" date="2020-06" db="EMBL/GenBank/DDBJ databases">
        <title>Taxonomy, biology and ecology of Rhodococcus bacteria occurring in California pistachio and other woody hosts as revealed by genome sequence analyses.</title>
        <authorList>
            <person name="Gai Y."/>
            <person name="Riely B."/>
        </authorList>
    </citation>
    <scope>NUCLEOTIDE SEQUENCE [LARGE SCALE GENOMIC DNA]</scope>
    <source>
        <strain evidence="2 3">BP-281</strain>
    </source>
</reference>
<protein>
    <submittedName>
        <fullName evidence="2">Uncharacterized protein</fullName>
    </submittedName>
</protein>
<evidence type="ECO:0000313" key="3">
    <source>
        <dbReference type="Proteomes" id="UP000825228"/>
    </source>
</evidence>